<evidence type="ECO:0000256" key="14">
    <source>
        <dbReference type="SAM" id="Phobius"/>
    </source>
</evidence>
<dbReference type="SUPFAM" id="SSF51206">
    <property type="entry name" value="cAMP-binding domain-like"/>
    <property type="match status" value="1"/>
</dbReference>
<evidence type="ECO:0000256" key="2">
    <source>
        <dbReference type="ARBA" id="ARBA00022448"/>
    </source>
</evidence>
<gene>
    <name evidence="16" type="ORF">V6N11_067754</name>
</gene>
<keyword evidence="17" id="KW-1185">Reference proteome</keyword>
<feature type="transmembrane region" description="Helical" evidence="14">
    <location>
        <begin position="44"/>
        <end position="64"/>
    </location>
</feature>
<dbReference type="InterPro" id="IPR014710">
    <property type="entry name" value="RmlC-like_jellyroll"/>
</dbReference>
<dbReference type="Proteomes" id="UP001396334">
    <property type="component" value="Unassembled WGS sequence"/>
</dbReference>
<evidence type="ECO:0000256" key="1">
    <source>
        <dbReference type="ARBA" id="ARBA00004651"/>
    </source>
</evidence>
<dbReference type="InterPro" id="IPR006153">
    <property type="entry name" value="Cation/H_exchanger_TM"/>
</dbReference>
<dbReference type="PROSITE" id="PS50042">
    <property type="entry name" value="CNMP_BINDING_3"/>
    <property type="match status" value="1"/>
</dbReference>
<evidence type="ECO:0000256" key="10">
    <source>
        <dbReference type="ARBA" id="ARBA00023136"/>
    </source>
</evidence>
<dbReference type="Gene3D" id="6.10.140.1330">
    <property type="match status" value="1"/>
</dbReference>
<evidence type="ECO:0000313" key="16">
    <source>
        <dbReference type="EMBL" id="KAK9027933.1"/>
    </source>
</evidence>
<feature type="transmembrane region" description="Helical" evidence="14">
    <location>
        <begin position="85"/>
        <end position="103"/>
    </location>
</feature>
<dbReference type="InterPro" id="IPR000595">
    <property type="entry name" value="cNMP-bd_dom"/>
</dbReference>
<evidence type="ECO:0000259" key="15">
    <source>
        <dbReference type="PROSITE" id="PS50042"/>
    </source>
</evidence>
<keyword evidence="7 14" id="KW-1133">Transmembrane helix</keyword>
<evidence type="ECO:0000256" key="7">
    <source>
        <dbReference type="ARBA" id="ARBA00022989"/>
    </source>
</evidence>
<dbReference type="Gene3D" id="2.60.120.10">
    <property type="entry name" value="Jelly Rolls"/>
    <property type="match status" value="1"/>
</dbReference>
<sequence>MWLMCQQRCMAQMILLAGPGVLISTFCLGYVLKLTFPYEWDWKTSLLLGGHFGATDPIVVVALLKELGASKKLSTIIEGESLMNDGVALGIAFGIASVFWLGFIFNDTMIEITLTLAVSYIVYFTAQEGIEVSSVLAVMTLGMFYAAFAKTTLKGGDQQSLRHFCGVVIAEGILGDDKIFHNNGTAHFWLENACCICVAFLRAHRIARRQLHEFIGDSVVASIVITESEAEGEEARKFLEDVRITFPQVLRVVKTRQVTYLVLNHLLDYLQNLEKVGLQEEKEMIHLHDVVQTDLKKLLRNPPLVKIPKINDLISVHPILGALPSTVCEKLLGSTKEKMKTRGMTLYKVGSKSNGIWLISNGVVKWTSKSIRNKHSVHPTFTHGSILGLYDILVGKPYICDMITDSVVLCFFIESDRILSVLRSDPAVEDFLWRESALVLAKLLVPQIFEKMALQDLRALVVERSSMKTYITGETIEVSHQSIGFLLEGFVKPLIAQEELITSPAVLWPSQGNQSFLNADKSGDIFIVLSATTASFSPHQSGYQLETRGSIMISTHLPYDLG</sequence>
<keyword evidence="3" id="KW-1003">Cell membrane</keyword>
<feature type="transmembrane region" description="Helical" evidence="14">
    <location>
        <begin position="12"/>
        <end position="32"/>
    </location>
</feature>
<keyword evidence="5 14" id="KW-0812">Transmembrane</keyword>
<evidence type="ECO:0000256" key="5">
    <source>
        <dbReference type="ARBA" id="ARBA00022692"/>
    </source>
</evidence>
<feature type="domain" description="Cyclic nucleotide-binding" evidence="15">
    <location>
        <begin position="319"/>
        <end position="422"/>
    </location>
</feature>
<evidence type="ECO:0000256" key="13">
    <source>
        <dbReference type="ARBA" id="ARBA00047912"/>
    </source>
</evidence>
<dbReference type="PANTHER" id="PTHR10110:SF86">
    <property type="entry name" value="SODIUM_HYDROGEN EXCHANGER 7"/>
    <property type="match status" value="1"/>
</dbReference>
<evidence type="ECO:0000256" key="3">
    <source>
        <dbReference type="ARBA" id="ARBA00022475"/>
    </source>
</evidence>
<keyword evidence="6" id="KW-0630">Potassium</keyword>
<proteinExistence type="predicted"/>
<evidence type="ECO:0000256" key="8">
    <source>
        <dbReference type="ARBA" id="ARBA00023053"/>
    </source>
</evidence>
<dbReference type="Pfam" id="PF00999">
    <property type="entry name" value="Na_H_Exchanger"/>
    <property type="match status" value="1"/>
</dbReference>
<evidence type="ECO:0000256" key="9">
    <source>
        <dbReference type="ARBA" id="ARBA00023065"/>
    </source>
</evidence>
<comment type="catalytic activity">
    <reaction evidence="13">
        <text>K(+)(in) + H(+)(out) = K(+)(out) + H(+)(in)</text>
        <dbReference type="Rhea" id="RHEA:29467"/>
        <dbReference type="ChEBI" id="CHEBI:15378"/>
        <dbReference type="ChEBI" id="CHEBI:29103"/>
    </reaction>
</comment>
<reference evidence="16 17" key="1">
    <citation type="journal article" date="2024" name="G3 (Bethesda)">
        <title>Genome assembly of Hibiscus sabdariffa L. provides insights into metabolisms of medicinal natural products.</title>
        <authorList>
            <person name="Kim T."/>
        </authorList>
    </citation>
    <scope>NUCLEOTIDE SEQUENCE [LARGE SCALE GENOMIC DNA]</scope>
    <source>
        <strain evidence="16">TK-2024</strain>
        <tissue evidence="16">Old leaves</tissue>
    </source>
</reference>
<comment type="catalytic activity">
    <reaction evidence="12">
        <text>Na(+)(in) + H(+)(out) = Na(+)(out) + H(+)(in)</text>
        <dbReference type="Rhea" id="RHEA:29419"/>
        <dbReference type="ChEBI" id="CHEBI:15378"/>
        <dbReference type="ChEBI" id="CHEBI:29101"/>
    </reaction>
</comment>
<dbReference type="EMBL" id="JBBPBN010000012">
    <property type="protein sequence ID" value="KAK9027933.1"/>
    <property type="molecule type" value="Genomic_DNA"/>
</dbReference>
<feature type="transmembrane region" description="Helical" evidence="14">
    <location>
        <begin position="109"/>
        <end position="126"/>
    </location>
</feature>
<evidence type="ECO:0000256" key="6">
    <source>
        <dbReference type="ARBA" id="ARBA00022958"/>
    </source>
</evidence>
<evidence type="ECO:0000256" key="11">
    <source>
        <dbReference type="ARBA" id="ARBA00023201"/>
    </source>
</evidence>
<keyword evidence="4" id="KW-0633">Potassium transport</keyword>
<evidence type="ECO:0000313" key="17">
    <source>
        <dbReference type="Proteomes" id="UP001396334"/>
    </source>
</evidence>
<comment type="subcellular location">
    <subcellularLocation>
        <location evidence="1">Cell membrane</location>
        <topology evidence="1">Multi-pass membrane protein</topology>
    </subcellularLocation>
</comment>
<keyword evidence="2" id="KW-0813">Transport</keyword>
<protein>
    <recommendedName>
        <fullName evidence="15">Cyclic nucleotide-binding domain-containing protein</fullName>
    </recommendedName>
</protein>
<evidence type="ECO:0000256" key="12">
    <source>
        <dbReference type="ARBA" id="ARBA00047524"/>
    </source>
</evidence>
<dbReference type="InterPro" id="IPR018422">
    <property type="entry name" value="Cation/H_exchanger_CPA1"/>
</dbReference>
<keyword evidence="8" id="KW-0915">Sodium</keyword>
<dbReference type="InterPro" id="IPR018490">
    <property type="entry name" value="cNMP-bd_dom_sf"/>
</dbReference>
<keyword evidence="11" id="KW-0739">Sodium transport</keyword>
<dbReference type="PANTHER" id="PTHR10110">
    <property type="entry name" value="SODIUM/HYDROGEN EXCHANGER"/>
    <property type="match status" value="1"/>
</dbReference>
<name>A0ABR2SRP2_9ROSI</name>
<keyword evidence="10 14" id="KW-0472">Membrane</keyword>
<feature type="transmembrane region" description="Helical" evidence="14">
    <location>
        <begin position="133"/>
        <end position="153"/>
    </location>
</feature>
<keyword evidence="9" id="KW-0406">Ion transport</keyword>
<evidence type="ECO:0000256" key="4">
    <source>
        <dbReference type="ARBA" id="ARBA00022538"/>
    </source>
</evidence>
<accession>A0ABR2SRP2</accession>
<organism evidence="16 17">
    <name type="scientific">Hibiscus sabdariffa</name>
    <name type="common">roselle</name>
    <dbReference type="NCBI Taxonomy" id="183260"/>
    <lineage>
        <taxon>Eukaryota</taxon>
        <taxon>Viridiplantae</taxon>
        <taxon>Streptophyta</taxon>
        <taxon>Embryophyta</taxon>
        <taxon>Tracheophyta</taxon>
        <taxon>Spermatophyta</taxon>
        <taxon>Magnoliopsida</taxon>
        <taxon>eudicotyledons</taxon>
        <taxon>Gunneridae</taxon>
        <taxon>Pentapetalae</taxon>
        <taxon>rosids</taxon>
        <taxon>malvids</taxon>
        <taxon>Malvales</taxon>
        <taxon>Malvaceae</taxon>
        <taxon>Malvoideae</taxon>
        <taxon>Hibiscus</taxon>
    </lineage>
</organism>
<comment type="caution">
    <text evidence="16">The sequence shown here is derived from an EMBL/GenBank/DDBJ whole genome shotgun (WGS) entry which is preliminary data.</text>
</comment>